<accession>A0AAD8KCN7</accession>
<evidence type="ECO:0000313" key="1">
    <source>
        <dbReference type="EMBL" id="KAK1419183.1"/>
    </source>
</evidence>
<gene>
    <name evidence="1" type="ORF">QVD17_28345</name>
</gene>
<dbReference type="AlphaFoldDB" id="A0AAD8KCN7"/>
<reference evidence="1" key="1">
    <citation type="journal article" date="2023" name="bioRxiv">
        <title>Improved chromosome-level genome assembly for marigold (Tagetes erecta).</title>
        <authorList>
            <person name="Jiang F."/>
            <person name="Yuan L."/>
            <person name="Wang S."/>
            <person name="Wang H."/>
            <person name="Xu D."/>
            <person name="Wang A."/>
            <person name="Fan W."/>
        </authorList>
    </citation>
    <scope>NUCLEOTIDE SEQUENCE</scope>
    <source>
        <strain evidence="1">WSJ</strain>
        <tissue evidence="1">Leaf</tissue>
    </source>
</reference>
<evidence type="ECO:0000313" key="2">
    <source>
        <dbReference type="Proteomes" id="UP001229421"/>
    </source>
</evidence>
<organism evidence="1 2">
    <name type="scientific">Tagetes erecta</name>
    <name type="common">African marigold</name>
    <dbReference type="NCBI Taxonomy" id="13708"/>
    <lineage>
        <taxon>Eukaryota</taxon>
        <taxon>Viridiplantae</taxon>
        <taxon>Streptophyta</taxon>
        <taxon>Embryophyta</taxon>
        <taxon>Tracheophyta</taxon>
        <taxon>Spermatophyta</taxon>
        <taxon>Magnoliopsida</taxon>
        <taxon>eudicotyledons</taxon>
        <taxon>Gunneridae</taxon>
        <taxon>Pentapetalae</taxon>
        <taxon>asterids</taxon>
        <taxon>campanulids</taxon>
        <taxon>Asterales</taxon>
        <taxon>Asteraceae</taxon>
        <taxon>Asteroideae</taxon>
        <taxon>Heliantheae alliance</taxon>
        <taxon>Tageteae</taxon>
        <taxon>Tagetes</taxon>
    </lineage>
</organism>
<dbReference type="Proteomes" id="UP001229421">
    <property type="component" value="Unassembled WGS sequence"/>
</dbReference>
<keyword evidence="2" id="KW-1185">Reference proteome</keyword>
<proteinExistence type="predicted"/>
<sequence>MLIGSPGVCLHKDAICLFSSKHQFSASVDPFNFYDTWFCYPKRASGEPAKLVAACLLSPSSGMDDKAFQ</sequence>
<dbReference type="EMBL" id="JAUHHV010000007">
    <property type="protein sequence ID" value="KAK1419183.1"/>
    <property type="molecule type" value="Genomic_DNA"/>
</dbReference>
<protein>
    <submittedName>
        <fullName evidence="1">Uncharacterized protein</fullName>
    </submittedName>
</protein>
<name>A0AAD8KCN7_TARER</name>
<comment type="caution">
    <text evidence="1">The sequence shown here is derived from an EMBL/GenBank/DDBJ whole genome shotgun (WGS) entry which is preliminary data.</text>
</comment>